<keyword evidence="3" id="KW-1185">Reference proteome</keyword>
<dbReference type="GeneID" id="92093861"/>
<feature type="region of interest" description="Disordered" evidence="1">
    <location>
        <begin position="21"/>
        <end position="87"/>
    </location>
</feature>
<sequence>MAHRQSLFVYWLLTSPPKTIGKLKDGEYRRASSTSEIGEDTEKPKGEEPRFLGGARKLSEMGPDGADEALPLCSTKPVVTDKNPRNG</sequence>
<accession>A0ABR1ULH1</accession>
<gene>
    <name evidence="2" type="ORF">PG994_009389</name>
</gene>
<comment type="caution">
    <text evidence="2">The sequence shown here is derived from an EMBL/GenBank/DDBJ whole genome shotgun (WGS) entry which is preliminary data.</text>
</comment>
<feature type="compositionally biased region" description="Basic and acidic residues" evidence="1">
    <location>
        <begin position="40"/>
        <end position="50"/>
    </location>
</feature>
<protein>
    <submittedName>
        <fullName evidence="2">Uncharacterized protein</fullName>
    </submittedName>
</protein>
<evidence type="ECO:0000313" key="2">
    <source>
        <dbReference type="EMBL" id="KAK8058941.1"/>
    </source>
</evidence>
<dbReference type="RefSeq" id="XP_066714387.1">
    <property type="nucleotide sequence ID" value="XM_066860798.1"/>
</dbReference>
<organism evidence="2 3">
    <name type="scientific">Apiospora phragmitis</name>
    <dbReference type="NCBI Taxonomy" id="2905665"/>
    <lineage>
        <taxon>Eukaryota</taxon>
        <taxon>Fungi</taxon>
        <taxon>Dikarya</taxon>
        <taxon>Ascomycota</taxon>
        <taxon>Pezizomycotina</taxon>
        <taxon>Sordariomycetes</taxon>
        <taxon>Xylariomycetidae</taxon>
        <taxon>Amphisphaeriales</taxon>
        <taxon>Apiosporaceae</taxon>
        <taxon>Apiospora</taxon>
    </lineage>
</organism>
<reference evidence="2 3" key="1">
    <citation type="submission" date="2023-01" db="EMBL/GenBank/DDBJ databases">
        <title>Analysis of 21 Apiospora genomes using comparative genomics revels a genus with tremendous synthesis potential of carbohydrate active enzymes and secondary metabolites.</title>
        <authorList>
            <person name="Sorensen T."/>
        </authorList>
    </citation>
    <scope>NUCLEOTIDE SEQUENCE [LARGE SCALE GENOMIC DNA]</scope>
    <source>
        <strain evidence="2 3">CBS 135458</strain>
    </source>
</reference>
<evidence type="ECO:0000313" key="3">
    <source>
        <dbReference type="Proteomes" id="UP001480595"/>
    </source>
</evidence>
<evidence type="ECO:0000256" key="1">
    <source>
        <dbReference type="SAM" id="MobiDB-lite"/>
    </source>
</evidence>
<proteinExistence type="predicted"/>
<dbReference type="Proteomes" id="UP001480595">
    <property type="component" value="Unassembled WGS sequence"/>
</dbReference>
<name>A0ABR1ULH1_9PEZI</name>
<dbReference type="EMBL" id="JAQQWL010000009">
    <property type="protein sequence ID" value="KAK8058941.1"/>
    <property type="molecule type" value="Genomic_DNA"/>
</dbReference>